<dbReference type="CDD" id="cd03311">
    <property type="entry name" value="CIMS_C_terminal_like"/>
    <property type="match status" value="1"/>
</dbReference>
<dbReference type="InterPro" id="IPR038071">
    <property type="entry name" value="UROD/MetE-like_sf"/>
</dbReference>
<name>A0A917PYW9_9BACI</name>
<reference evidence="2" key="2">
    <citation type="submission" date="2020-09" db="EMBL/GenBank/DDBJ databases">
        <authorList>
            <person name="Sun Q."/>
            <person name="Ohkuma M."/>
        </authorList>
    </citation>
    <scope>NUCLEOTIDE SEQUENCE</scope>
    <source>
        <strain evidence="2">JCM 12580</strain>
    </source>
</reference>
<dbReference type="SUPFAM" id="SSF51726">
    <property type="entry name" value="UROD/MetE-like"/>
    <property type="match status" value="1"/>
</dbReference>
<dbReference type="GO" id="GO:0003871">
    <property type="term" value="F:5-methyltetrahydropteroyltriglutamate-homocysteine S-methyltransferase activity"/>
    <property type="evidence" value="ECO:0007669"/>
    <property type="project" value="InterPro"/>
</dbReference>
<organism evidence="2 3">
    <name type="scientific">Lentibacillus kapialis</name>
    <dbReference type="NCBI Taxonomy" id="340214"/>
    <lineage>
        <taxon>Bacteria</taxon>
        <taxon>Bacillati</taxon>
        <taxon>Bacillota</taxon>
        <taxon>Bacilli</taxon>
        <taxon>Bacillales</taxon>
        <taxon>Bacillaceae</taxon>
        <taxon>Lentibacillus</taxon>
    </lineage>
</organism>
<dbReference type="EMBL" id="BMNQ01000034">
    <property type="protein sequence ID" value="GGJ99783.1"/>
    <property type="molecule type" value="Genomic_DNA"/>
</dbReference>
<feature type="domain" description="Cobalamin-independent methionine synthase MetE C-terminal/archaeal" evidence="1">
    <location>
        <begin position="14"/>
        <end position="347"/>
    </location>
</feature>
<protein>
    <submittedName>
        <fullName evidence="2">5-methyltetrahydropteroyltriglutamate--homocysteine methyltransferase</fullName>
    </submittedName>
</protein>
<dbReference type="GO" id="GO:0032259">
    <property type="term" value="P:methylation"/>
    <property type="evidence" value="ECO:0007669"/>
    <property type="project" value="UniProtKB-KW"/>
</dbReference>
<dbReference type="PANTHER" id="PTHR43844:SF1">
    <property type="entry name" value="METHIONINE SYNTHASE"/>
    <property type="match status" value="1"/>
</dbReference>
<dbReference type="AlphaFoldDB" id="A0A917PYW9"/>
<dbReference type="Pfam" id="PF01717">
    <property type="entry name" value="Meth_synt_2"/>
    <property type="match status" value="1"/>
</dbReference>
<keyword evidence="3" id="KW-1185">Reference proteome</keyword>
<dbReference type="Gene3D" id="3.20.20.210">
    <property type="match status" value="1"/>
</dbReference>
<dbReference type="NCBIfam" id="NF005085">
    <property type="entry name" value="PRK06520.1"/>
    <property type="match status" value="1"/>
</dbReference>
<gene>
    <name evidence="2" type="ORF">GCM10007063_22710</name>
</gene>
<accession>A0A917PYW9</accession>
<sequence length="376" mass="43069">MNHEQKGPFRADHVGSLLRPDSIKQARSKYARGTLAKEELREIENEAIENLIEKQKEIGLTAITDGELRREYWHLDFIRELRGIRVYHEESEGMFQGKMKTLAKYMVDGPLQFPENHPFLEDFAFVKKAAGENHVAKFTIPGPNMIFYSGIINNAYYLENPAYSSLEEAAKDIVQVYKDAIQAFYDKGCRYLQLDDTSWGALFSDDFRKIISENGFDVNAVMKQFADITIAALEDKPENMTVTLHVCRGNFKSSWLYEGDYEPIASQLFGRVNVDGFFLEFDSDRAGNFAPLRYIRNQRVVLGLVTTKTAEMEDKKAIKDRIKEAERYVSKEQLCLSPQCGFASTEEGNLVTEEDQWKKLRLVVDTAGEVWSDNQA</sequence>
<dbReference type="GO" id="GO:0008270">
    <property type="term" value="F:zinc ion binding"/>
    <property type="evidence" value="ECO:0007669"/>
    <property type="project" value="InterPro"/>
</dbReference>
<comment type="caution">
    <text evidence="2">The sequence shown here is derived from an EMBL/GenBank/DDBJ whole genome shotgun (WGS) entry which is preliminary data.</text>
</comment>
<keyword evidence="2" id="KW-0808">Transferase</keyword>
<evidence type="ECO:0000313" key="2">
    <source>
        <dbReference type="EMBL" id="GGJ99783.1"/>
    </source>
</evidence>
<reference evidence="2" key="1">
    <citation type="journal article" date="2014" name="Int. J. Syst. Evol. Microbiol.">
        <title>Complete genome sequence of Corynebacterium casei LMG S-19264T (=DSM 44701T), isolated from a smear-ripened cheese.</title>
        <authorList>
            <consortium name="US DOE Joint Genome Institute (JGI-PGF)"/>
            <person name="Walter F."/>
            <person name="Albersmeier A."/>
            <person name="Kalinowski J."/>
            <person name="Ruckert C."/>
        </authorList>
    </citation>
    <scope>NUCLEOTIDE SEQUENCE</scope>
    <source>
        <strain evidence="2">JCM 12580</strain>
    </source>
</reference>
<proteinExistence type="predicted"/>
<keyword evidence="2" id="KW-0489">Methyltransferase</keyword>
<evidence type="ECO:0000259" key="1">
    <source>
        <dbReference type="Pfam" id="PF01717"/>
    </source>
</evidence>
<dbReference type="PANTHER" id="PTHR43844">
    <property type="entry name" value="METHIONINE SYNTHASE"/>
    <property type="match status" value="1"/>
</dbReference>
<dbReference type="GO" id="GO:0009086">
    <property type="term" value="P:methionine biosynthetic process"/>
    <property type="evidence" value="ECO:0007669"/>
    <property type="project" value="InterPro"/>
</dbReference>
<evidence type="ECO:0000313" key="3">
    <source>
        <dbReference type="Proteomes" id="UP000658382"/>
    </source>
</evidence>
<dbReference type="InterPro" id="IPR002629">
    <property type="entry name" value="Met_Synth_C/arc"/>
</dbReference>
<dbReference type="Proteomes" id="UP000658382">
    <property type="component" value="Unassembled WGS sequence"/>
</dbReference>
<dbReference type="RefSeq" id="WP_188633218.1">
    <property type="nucleotide sequence ID" value="NZ_BMNQ01000034.1"/>
</dbReference>